<dbReference type="InterPro" id="IPR029058">
    <property type="entry name" value="AB_hydrolase_fold"/>
</dbReference>
<comment type="caution">
    <text evidence="2">The sequence shown here is derived from an EMBL/GenBank/DDBJ whole genome shotgun (WGS) entry which is preliminary data.</text>
</comment>
<dbReference type="OrthoDB" id="19657at2759"/>
<evidence type="ECO:0000313" key="3">
    <source>
        <dbReference type="Proteomes" id="UP000311382"/>
    </source>
</evidence>
<reference evidence="2 3" key="1">
    <citation type="submission" date="2019-03" db="EMBL/GenBank/DDBJ databases">
        <title>Rhodosporidium diobovatum UCD-FST 08-225 genome sequencing, assembly, and annotation.</title>
        <authorList>
            <person name="Fakankun I.U."/>
            <person name="Fristensky B."/>
            <person name="Levin D.B."/>
        </authorList>
    </citation>
    <scope>NUCLEOTIDE SEQUENCE [LARGE SCALE GENOMIC DNA]</scope>
    <source>
        <strain evidence="2 3">UCD-FST 08-225</strain>
    </source>
</reference>
<proteinExistence type="predicted"/>
<dbReference type="AlphaFoldDB" id="A0A5C5G6E5"/>
<keyword evidence="3" id="KW-1185">Reference proteome</keyword>
<dbReference type="GO" id="GO:0016787">
    <property type="term" value="F:hydrolase activity"/>
    <property type="evidence" value="ECO:0007669"/>
    <property type="project" value="UniProtKB-KW"/>
</dbReference>
<evidence type="ECO:0000256" key="1">
    <source>
        <dbReference type="SAM" id="MobiDB-lite"/>
    </source>
</evidence>
<protein>
    <submittedName>
        <fullName evidence="2">Alpha/Beta hydrolase protein</fullName>
    </submittedName>
</protein>
<dbReference type="Gene3D" id="3.40.50.1820">
    <property type="entry name" value="alpha/beta hydrolase"/>
    <property type="match status" value="1"/>
</dbReference>
<gene>
    <name evidence="2" type="ORF">DMC30DRAFT_238122</name>
</gene>
<dbReference type="Proteomes" id="UP000311382">
    <property type="component" value="Unassembled WGS sequence"/>
</dbReference>
<sequence>MPHVNLPGSVSLYYEMHTPTCKPDPTKPSLLLLAPSWGNVLQLKDYVAAFKDEYSVCTIEPRSHGRSINPVTATFDFFVAASDIAFAMEALQLPPSHIFGAGTQNFQALLKLAILFPSQVLSLSLVGLSSLYALPRHIQAFQEVGNAWHSPEDEAIWAECVEAIGQFVLTEVEGREEAWDRFLPSVVRLYNPYKARNVWMSTQPNQRVSKITPELLGEIEHPLLLIQVRTHLAPHKLRAPDRHDRTQGEADKCFPAEDVAAMAKHLTRSRDLRFHIEAGGPHLLALTHARSVIPRMRDFLAAHAAELPPVAPLDARRALERAARIASDPKIALRNPGKPDSFSLLSADELATGQVKLDAALRQEQQCRLHLPMCFEKQDWEADADAQRRWTWSTRAEYARRHEAARPVSVASYGSGIAVNVHQSETTSMPSSPMTGTCASFQAATLDGGDDDDVPPPLPSKIRV</sequence>
<evidence type="ECO:0000313" key="2">
    <source>
        <dbReference type="EMBL" id="TNY23924.1"/>
    </source>
</evidence>
<dbReference type="SUPFAM" id="SSF53474">
    <property type="entry name" value="alpha/beta-Hydrolases"/>
    <property type="match status" value="1"/>
</dbReference>
<accession>A0A5C5G6E5</accession>
<organism evidence="2 3">
    <name type="scientific">Rhodotorula diobovata</name>
    <dbReference type="NCBI Taxonomy" id="5288"/>
    <lineage>
        <taxon>Eukaryota</taxon>
        <taxon>Fungi</taxon>
        <taxon>Dikarya</taxon>
        <taxon>Basidiomycota</taxon>
        <taxon>Pucciniomycotina</taxon>
        <taxon>Microbotryomycetes</taxon>
        <taxon>Sporidiobolales</taxon>
        <taxon>Sporidiobolaceae</taxon>
        <taxon>Rhodotorula</taxon>
    </lineage>
</organism>
<dbReference type="EMBL" id="SOZI01000006">
    <property type="protein sequence ID" value="TNY23924.1"/>
    <property type="molecule type" value="Genomic_DNA"/>
</dbReference>
<feature type="region of interest" description="Disordered" evidence="1">
    <location>
        <begin position="442"/>
        <end position="464"/>
    </location>
</feature>
<keyword evidence="2" id="KW-0378">Hydrolase</keyword>
<feature type="compositionally biased region" description="Pro residues" evidence="1">
    <location>
        <begin position="455"/>
        <end position="464"/>
    </location>
</feature>
<name>A0A5C5G6E5_9BASI</name>